<dbReference type="AlphaFoldDB" id="A0A6I6DDX4"/>
<keyword evidence="3" id="KW-1185">Reference proteome</keyword>
<dbReference type="SUPFAM" id="SSF53474">
    <property type="entry name" value="alpha/beta-Hydrolases"/>
    <property type="match status" value="1"/>
</dbReference>
<dbReference type="Pfam" id="PF12146">
    <property type="entry name" value="Hydrolase_4"/>
    <property type="match status" value="1"/>
</dbReference>
<evidence type="ECO:0000259" key="1">
    <source>
        <dbReference type="Pfam" id="PF12146"/>
    </source>
</evidence>
<dbReference type="PANTHER" id="PTHR12277">
    <property type="entry name" value="ALPHA/BETA HYDROLASE DOMAIN-CONTAINING PROTEIN"/>
    <property type="match status" value="1"/>
</dbReference>
<reference evidence="3" key="1">
    <citation type="journal article" date="2019" name="Microbiology">
        <title>Complete Genome Sequence of an Uncultured Bacterium of the Candidate Phylum Bipolaricaulota.</title>
        <authorList>
            <person name="Kadnikov V.V."/>
            <person name="Mardanov A.V."/>
            <person name="Beletsky A.V."/>
            <person name="Frank Y.A."/>
            <person name="Karnachuk O.V."/>
            <person name="Ravin N.V."/>
        </authorList>
    </citation>
    <scope>NUCLEOTIDE SEQUENCE [LARGE SCALE GENOMIC DNA]</scope>
</reference>
<dbReference type="OrthoDB" id="9780269at2"/>
<feature type="domain" description="Serine aminopeptidase S33" evidence="1">
    <location>
        <begin position="22"/>
        <end position="135"/>
    </location>
</feature>
<dbReference type="RefSeq" id="WP_156203158.1">
    <property type="nucleotide sequence ID" value="NZ_CP046457.1"/>
</dbReference>
<dbReference type="KEGG" id="salq:SYNTR_0647"/>
<dbReference type="InterPro" id="IPR029058">
    <property type="entry name" value="AB_hydrolase_fold"/>
</dbReference>
<protein>
    <recommendedName>
        <fullName evidence="1">Serine aminopeptidase S33 domain-containing protein</fullName>
    </recommendedName>
</protein>
<evidence type="ECO:0000313" key="3">
    <source>
        <dbReference type="Proteomes" id="UP000426444"/>
    </source>
</evidence>
<dbReference type="InterPro" id="IPR022742">
    <property type="entry name" value="Hydrolase_4"/>
</dbReference>
<organism evidence="2 3">
    <name type="scientific">Candidatus Syntrophocurvum alkaliphilum</name>
    <dbReference type="NCBI Taxonomy" id="2293317"/>
    <lineage>
        <taxon>Bacteria</taxon>
        <taxon>Bacillati</taxon>
        <taxon>Bacillota</taxon>
        <taxon>Clostridia</taxon>
        <taxon>Eubacteriales</taxon>
        <taxon>Syntrophomonadaceae</taxon>
        <taxon>Candidatus Syntrophocurvum</taxon>
    </lineage>
</organism>
<evidence type="ECO:0000313" key="2">
    <source>
        <dbReference type="EMBL" id="QGT99240.1"/>
    </source>
</evidence>
<sequence>MKIEIKDANKHLASYIIMPEEEAKYILVACHGFRGGKENSGQLFEFAKKLNNIGIGVCAFDFSGCGESLGKFEDITLSRQVSDLKLVVDYLDNKYKLPIILLGRSFGGSTILAAYDTDNIVGYILWSTPVLLKETFSTIFKDDYLKLKNGSSVKINDDGDEFNLNPQLVQDFYNHDFILYLSNIEQKPVLVVHGLNDDVVDPKNAMIIKNYIKDCRLCLIKDADHRFANKEEEREEITLKWLKEKLNAIR</sequence>
<dbReference type="Proteomes" id="UP000426444">
    <property type="component" value="Chromosome"/>
</dbReference>
<dbReference type="Gene3D" id="3.40.50.1820">
    <property type="entry name" value="alpha/beta hydrolase"/>
    <property type="match status" value="1"/>
</dbReference>
<dbReference type="EMBL" id="CP046457">
    <property type="protein sequence ID" value="QGT99240.1"/>
    <property type="molecule type" value="Genomic_DNA"/>
</dbReference>
<name>A0A6I6DDX4_9FIRM</name>
<accession>A0A6I6DDX4</accession>
<gene>
    <name evidence="2" type="ORF">SYNTR_0647</name>
</gene>
<dbReference type="PANTHER" id="PTHR12277:SF81">
    <property type="entry name" value="PROTEIN ABHD13"/>
    <property type="match status" value="1"/>
</dbReference>
<proteinExistence type="predicted"/>